<organism evidence="1 2">
    <name type="scientific">Podospora australis</name>
    <dbReference type="NCBI Taxonomy" id="1536484"/>
    <lineage>
        <taxon>Eukaryota</taxon>
        <taxon>Fungi</taxon>
        <taxon>Dikarya</taxon>
        <taxon>Ascomycota</taxon>
        <taxon>Pezizomycotina</taxon>
        <taxon>Sordariomycetes</taxon>
        <taxon>Sordariomycetidae</taxon>
        <taxon>Sordariales</taxon>
        <taxon>Podosporaceae</taxon>
        <taxon>Podospora</taxon>
    </lineage>
</organism>
<dbReference type="EMBL" id="MU864401">
    <property type="protein sequence ID" value="KAK4187552.1"/>
    <property type="molecule type" value="Genomic_DNA"/>
</dbReference>
<name>A0AAN7AIU0_9PEZI</name>
<comment type="caution">
    <text evidence="1">The sequence shown here is derived from an EMBL/GenBank/DDBJ whole genome shotgun (WGS) entry which is preliminary data.</text>
</comment>
<dbReference type="InterPro" id="IPR052895">
    <property type="entry name" value="HetReg/Transcr_Mod"/>
</dbReference>
<reference evidence="1" key="2">
    <citation type="submission" date="2023-05" db="EMBL/GenBank/DDBJ databases">
        <authorList>
            <consortium name="Lawrence Berkeley National Laboratory"/>
            <person name="Steindorff A."/>
            <person name="Hensen N."/>
            <person name="Bonometti L."/>
            <person name="Westerberg I."/>
            <person name="Brannstrom I.O."/>
            <person name="Guillou S."/>
            <person name="Cros-Aarteil S."/>
            <person name="Calhoun S."/>
            <person name="Haridas S."/>
            <person name="Kuo A."/>
            <person name="Mondo S."/>
            <person name="Pangilinan J."/>
            <person name="Riley R."/>
            <person name="Labutti K."/>
            <person name="Andreopoulos B."/>
            <person name="Lipzen A."/>
            <person name="Chen C."/>
            <person name="Yanf M."/>
            <person name="Daum C."/>
            <person name="Ng V."/>
            <person name="Clum A."/>
            <person name="Ohm R."/>
            <person name="Martin F."/>
            <person name="Silar P."/>
            <person name="Natvig D."/>
            <person name="Lalanne C."/>
            <person name="Gautier V."/>
            <person name="Ament-Velasquez S.L."/>
            <person name="Kruys A."/>
            <person name="Hutchinson M.I."/>
            <person name="Powell A.J."/>
            <person name="Barry K."/>
            <person name="Miller A.N."/>
            <person name="Grigoriev I.V."/>
            <person name="Debuchy R."/>
            <person name="Gladieux P."/>
            <person name="Thoren M.H."/>
            <person name="Johannesson H."/>
        </authorList>
    </citation>
    <scope>NUCLEOTIDE SEQUENCE</scope>
    <source>
        <strain evidence="1">PSN309</strain>
    </source>
</reference>
<dbReference type="AlphaFoldDB" id="A0AAN7AIU0"/>
<evidence type="ECO:0000313" key="1">
    <source>
        <dbReference type="EMBL" id="KAK4187552.1"/>
    </source>
</evidence>
<keyword evidence="2" id="KW-1185">Reference proteome</keyword>
<gene>
    <name evidence="1" type="ORF">QBC35DRAFT_551911</name>
</gene>
<evidence type="ECO:0000313" key="2">
    <source>
        <dbReference type="Proteomes" id="UP001302126"/>
    </source>
</evidence>
<accession>A0AAN7AIU0</accession>
<dbReference type="Proteomes" id="UP001302126">
    <property type="component" value="Unassembled WGS sequence"/>
</dbReference>
<dbReference type="PANTHER" id="PTHR24148">
    <property type="entry name" value="ANKYRIN REPEAT DOMAIN-CONTAINING PROTEIN 39 HOMOLOG-RELATED"/>
    <property type="match status" value="1"/>
</dbReference>
<protein>
    <submittedName>
        <fullName evidence="1">Uncharacterized protein</fullName>
    </submittedName>
</protein>
<proteinExistence type="predicted"/>
<reference evidence="1" key="1">
    <citation type="journal article" date="2023" name="Mol. Phylogenet. Evol.">
        <title>Genome-scale phylogeny and comparative genomics of the fungal order Sordariales.</title>
        <authorList>
            <person name="Hensen N."/>
            <person name="Bonometti L."/>
            <person name="Westerberg I."/>
            <person name="Brannstrom I.O."/>
            <person name="Guillou S."/>
            <person name="Cros-Aarteil S."/>
            <person name="Calhoun S."/>
            <person name="Haridas S."/>
            <person name="Kuo A."/>
            <person name="Mondo S."/>
            <person name="Pangilinan J."/>
            <person name="Riley R."/>
            <person name="LaButti K."/>
            <person name="Andreopoulos B."/>
            <person name="Lipzen A."/>
            <person name="Chen C."/>
            <person name="Yan M."/>
            <person name="Daum C."/>
            <person name="Ng V."/>
            <person name="Clum A."/>
            <person name="Steindorff A."/>
            <person name="Ohm R.A."/>
            <person name="Martin F."/>
            <person name="Silar P."/>
            <person name="Natvig D.O."/>
            <person name="Lalanne C."/>
            <person name="Gautier V."/>
            <person name="Ament-Velasquez S.L."/>
            <person name="Kruys A."/>
            <person name="Hutchinson M.I."/>
            <person name="Powell A.J."/>
            <person name="Barry K."/>
            <person name="Miller A.N."/>
            <person name="Grigoriev I.V."/>
            <person name="Debuchy R."/>
            <person name="Gladieux P."/>
            <person name="Hiltunen Thoren M."/>
            <person name="Johannesson H."/>
        </authorList>
    </citation>
    <scope>NUCLEOTIDE SEQUENCE</scope>
    <source>
        <strain evidence="1">PSN309</strain>
    </source>
</reference>
<dbReference type="PANTHER" id="PTHR24148:SF73">
    <property type="entry name" value="HET DOMAIN PROTEIN (AFU_ORTHOLOGUE AFUA_8G01020)"/>
    <property type="match status" value="1"/>
</dbReference>
<sequence length="150" mass="16282">MRSCQFSDKRDAIYGSFGLVRCTLPSGKQIDSKAGGITVDYSITVGQVYTSAAWAMLRDMPYLDLLIAVEDRNVKKLQMLPSWVPDFSVVRQPMRLGAVVNWSTGLRGGGFNANGGKTTGSSLQLVDDKILILWGAKVAGVTEVGPHFKL</sequence>